<evidence type="ECO:0000259" key="2">
    <source>
        <dbReference type="Pfam" id="PF14346"/>
    </source>
</evidence>
<comment type="caution">
    <text evidence="3">The sequence shown here is derived from an EMBL/GenBank/DDBJ whole genome shotgun (WGS) entry which is preliminary data.</text>
</comment>
<dbReference type="RefSeq" id="WP_183947037.1">
    <property type="nucleotide sequence ID" value="NZ_JACHHX010000002.1"/>
</dbReference>
<evidence type="ECO:0000313" key="3">
    <source>
        <dbReference type="EMBL" id="MBB5014448.1"/>
    </source>
</evidence>
<dbReference type="InterPro" id="IPR025511">
    <property type="entry name" value="DUF4398"/>
</dbReference>
<accession>A0A7W7V773</accession>
<reference evidence="3 4" key="1">
    <citation type="submission" date="2020-08" db="EMBL/GenBank/DDBJ databases">
        <title>Genomic Encyclopedia of Type Strains, Phase IV (KMG-IV): sequencing the most valuable type-strain genomes for metagenomic binning, comparative biology and taxonomic classification.</title>
        <authorList>
            <person name="Goeker M."/>
        </authorList>
    </citation>
    <scope>NUCLEOTIDE SEQUENCE [LARGE SCALE GENOMIC DNA]</scope>
    <source>
        <strain evidence="3 4">DSM 25897</strain>
    </source>
</reference>
<dbReference type="EMBL" id="JACHHX010000002">
    <property type="protein sequence ID" value="MBB5014448.1"/>
    <property type="molecule type" value="Genomic_DNA"/>
</dbReference>
<feature type="domain" description="DUF4398" evidence="2">
    <location>
        <begin position="16"/>
        <end position="91"/>
    </location>
</feature>
<proteinExistence type="predicted"/>
<dbReference type="AlphaFoldDB" id="A0A7W7V773"/>
<sequence>MLALAGCASAPPPTLQLDAAEVALAGAREVRAERFAPDELRLARIRLEEAQAAMARGKYDEARQLAEQAEAEASLAIARSRAAAWRAEVEQKTEQNASLRRSLLGEGRQP</sequence>
<dbReference type="Proteomes" id="UP000519004">
    <property type="component" value="Unassembled WGS sequence"/>
</dbReference>
<feature type="region of interest" description="Disordered" evidence="1">
    <location>
        <begin position="89"/>
        <end position="110"/>
    </location>
</feature>
<organism evidence="3 4">
    <name type="scientific">Rehaibacterium terrae</name>
    <dbReference type="NCBI Taxonomy" id="1341696"/>
    <lineage>
        <taxon>Bacteria</taxon>
        <taxon>Pseudomonadati</taxon>
        <taxon>Pseudomonadota</taxon>
        <taxon>Gammaproteobacteria</taxon>
        <taxon>Lysobacterales</taxon>
        <taxon>Lysobacteraceae</taxon>
        <taxon>Rehaibacterium</taxon>
    </lineage>
</organism>
<keyword evidence="4" id="KW-1185">Reference proteome</keyword>
<evidence type="ECO:0000256" key="1">
    <source>
        <dbReference type="SAM" id="MobiDB-lite"/>
    </source>
</evidence>
<evidence type="ECO:0000313" key="4">
    <source>
        <dbReference type="Proteomes" id="UP000519004"/>
    </source>
</evidence>
<dbReference type="Pfam" id="PF14346">
    <property type="entry name" value="DUF4398"/>
    <property type="match status" value="1"/>
</dbReference>
<gene>
    <name evidence="3" type="ORF">HNQ58_000322</name>
</gene>
<dbReference type="Gene3D" id="1.20.1270.390">
    <property type="match status" value="1"/>
</dbReference>
<name>A0A7W7V773_9GAMM</name>
<protein>
    <submittedName>
        <fullName evidence="3">Multidrug resistance efflux pump</fullName>
    </submittedName>
</protein>